<evidence type="ECO:0000313" key="2">
    <source>
        <dbReference type="Proteomes" id="UP000310108"/>
    </source>
</evidence>
<reference evidence="1 2" key="1">
    <citation type="journal article" date="2019" name="PLoS ONE">
        <title>Comparative genome analysis indicates high evolutionary potential of pathogenicity genes in Colletotrichum tanaceti.</title>
        <authorList>
            <person name="Lelwala R.V."/>
            <person name="Korhonen P.K."/>
            <person name="Young N.D."/>
            <person name="Scott J.B."/>
            <person name="Ades P.A."/>
            <person name="Gasser R.B."/>
            <person name="Taylor P.W.J."/>
        </authorList>
    </citation>
    <scope>NUCLEOTIDE SEQUENCE [LARGE SCALE GENOMIC DNA]</scope>
    <source>
        <strain evidence="1">BRIP57314</strain>
    </source>
</reference>
<evidence type="ECO:0000313" key="1">
    <source>
        <dbReference type="EMBL" id="TKW52974.1"/>
    </source>
</evidence>
<dbReference type="AntiFam" id="ANF00211">
    <property type="entry name" value="Shadow ORF (opposite nasD)"/>
</dbReference>
<comment type="caution">
    <text evidence="1">The sequence shown here is derived from an EMBL/GenBank/DDBJ whole genome shotgun (WGS) entry which is preliminary data.</text>
</comment>
<dbReference type="AlphaFoldDB" id="A0A4U6XC57"/>
<gene>
    <name evidence="1" type="ORF">CTA1_718</name>
</gene>
<dbReference type="EMBL" id="PJEX01000212">
    <property type="protein sequence ID" value="TKW52974.1"/>
    <property type="molecule type" value="Genomic_DNA"/>
</dbReference>
<dbReference type="Proteomes" id="UP000310108">
    <property type="component" value="Unassembled WGS sequence"/>
</dbReference>
<keyword evidence="2" id="KW-1185">Reference proteome</keyword>
<protein>
    <submittedName>
        <fullName evidence="1">Uncharacterized protein</fullName>
    </submittedName>
</protein>
<sequence length="581" mass="59926">MLTHRHADAVADAVTAPRGADAALDRPQRLGVGVARLHAGLDQHAPDVQQVLLLGAEHVDALPARDLGVQVVLGRHVADGDELVRRDLARRHPRHDAVGAVALDVAEEPIVGLLQAVHGLVHDVPVPQRREDAADGGLAGLAAKRGRVVAGLAHHLLERLQPLDEDDVVQVGARVVEVRAQVVLDLVAHGQHGFVEDGRHQRHAAAAAGAGLGARLDLADGLAGAVLDRVDDIALGHVVARADLRVVRQIVPFVLAVLLGAEDELARGHVQLLHVLDDGHELDVLAVLGEDVLLVDVLEGVAVRQRLDGSRRQAVCQRLEGALLVPLLRLAGRLGGQVLGAVAVGEEVAEAGDVDAQKLQLGAQVGPLEGPRLVQLGLCEVKGEDVGHLDAGGDEAEGLALPAGALADGINVGDAGAQVVGDDDAAAAVGALDAGPPGELVPRAHADGEADGRAVHALAVLEDDALDVVLRRHLDLAYPLAEEHVEAEVSDLVDDHGAGVVVELAAQHPAVPLNELDLVETVEVHHGLGGLEAEQTAADDGSDGALPLGGEGDQVDEVINCAVDEDALCVVARGVFGEDGV</sequence>
<proteinExistence type="predicted"/>
<name>A0A4U6XC57_9PEZI</name>
<organism evidence="1 2">
    <name type="scientific">Colletotrichum tanaceti</name>
    <dbReference type="NCBI Taxonomy" id="1306861"/>
    <lineage>
        <taxon>Eukaryota</taxon>
        <taxon>Fungi</taxon>
        <taxon>Dikarya</taxon>
        <taxon>Ascomycota</taxon>
        <taxon>Pezizomycotina</taxon>
        <taxon>Sordariomycetes</taxon>
        <taxon>Hypocreomycetidae</taxon>
        <taxon>Glomerellales</taxon>
        <taxon>Glomerellaceae</taxon>
        <taxon>Colletotrichum</taxon>
        <taxon>Colletotrichum destructivum species complex</taxon>
    </lineage>
</organism>
<accession>A0A4U6XC57</accession>